<feature type="chain" id="PRO_5029608125" evidence="1">
    <location>
        <begin position="40"/>
        <end position="112"/>
    </location>
</feature>
<dbReference type="PANTHER" id="PTHR36619:SF2">
    <property type="entry name" value="OS04G0208900 PROTEIN"/>
    <property type="match status" value="1"/>
</dbReference>
<dbReference type="Proteomes" id="UP000585474">
    <property type="component" value="Unassembled WGS sequence"/>
</dbReference>
<reference evidence="2 3" key="1">
    <citation type="submission" date="2019-07" db="EMBL/GenBank/DDBJ databases">
        <title>De Novo Assembly of kiwifruit Actinidia rufa.</title>
        <authorList>
            <person name="Sugita-Konishi S."/>
            <person name="Sato K."/>
            <person name="Mori E."/>
            <person name="Abe Y."/>
            <person name="Kisaki G."/>
            <person name="Hamano K."/>
            <person name="Suezawa K."/>
            <person name="Otani M."/>
            <person name="Fukuda T."/>
            <person name="Manabe T."/>
            <person name="Gomi K."/>
            <person name="Tabuchi M."/>
            <person name="Akimitsu K."/>
            <person name="Kataoka I."/>
        </authorList>
    </citation>
    <scope>NUCLEOTIDE SEQUENCE [LARGE SCALE GENOMIC DNA]</scope>
    <source>
        <strain evidence="3">cv. Fuchu</strain>
    </source>
</reference>
<protein>
    <submittedName>
        <fullName evidence="2">Uncharacterized protein</fullName>
    </submittedName>
</protein>
<name>A0A7J0H524_9ERIC</name>
<sequence>MPQLTSRKPKNFNQMSNVKRHISLMFLLVLLCPLGLAVAGREAPSRGRDFVNVKPLIMDHKRQVFGGREVKGYMPKGFLHSSAPSRFVNFHIMGSLGWSSRTSGGRAASRKP</sequence>
<dbReference type="PANTHER" id="PTHR36619">
    <property type="entry name" value="OS04G0208900 PROTEIN"/>
    <property type="match status" value="1"/>
</dbReference>
<proteinExistence type="predicted"/>
<organism evidence="2 3">
    <name type="scientific">Actinidia rufa</name>
    <dbReference type="NCBI Taxonomy" id="165716"/>
    <lineage>
        <taxon>Eukaryota</taxon>
        <taxon>Viridiplantae</taxon>
        <taxon>Streptophyta</taxon>
        <taxon>Embryophyta</taxon>
        <taxon>Tracheophyta</taxon>
        <taxon>Spermatophyta</taxon>
        <taxon>Magnoliopsida</taxon>
        <taxon>eudicotyledons</taxon>
        <taxon>Gunneridae</taxon>
        <taxon>Pentapetalae</taxon>
        <taxon>asterids</taxon>
        <taxon>Ericales</taxon>
        <taxon>Actinidiaceae</taxon>
        <taxon>Actinidia</taxon>
    </lineage>
</organism>
<keyword evidence="3" id="KW-1185">Reference proteome</keyword>
<gene>
    <name evidence="2" type="ORF">Acr_26g0011340</name>
</gene>
<accession>A0A7J0H524</accession>
<evidence type="ECO:0000313" key="3">
    <source>
        <dbReference type="Proteomes" id="UP000585474"/>
    </source>
</evidence>
<comment type="caution">
    <text evidence="2">The sequence shown here is derived from an EMBL/GenBank/DDBJ whole genome shotgun (WGS) entry which is preliminary data.</text>
</comment>
<feature type="signal peptide" evidence="1">
    <location>
        <begin position="1"/>
        <end position="39"/>
    </location>
</feature>
<evidence type="ECO:0000313" key="2">
    <source>
        <dbReference type="EMBL" id="GFZ17864.1"/>
    </source>
</evidence>
<keyword evidence="1" id="KW-0732">Signal</keyword>
<dbReference type="OrthoDB" id="1052227at2759"/>
<dbReference type="EMBL" id="BJWL01000026">
    <property type="protein sequence ID" value="GFZ17864.1"/>
    <property type="molecule type" value="Genomic_DNA"/>
</dbReference>
<dbReference type="AlphaFoldDB" id="A0A7J0H524"/>
<evidence type="ECO:0000256" key="1">
    <source>
        <dbReference type="SAM" id="SignalP"/>
    </source>
</evidence>